<reference evidence="2" key="1">
    <citation type="journal article" date="2015" name="Nature">
        <title>Complex archaea that bridge the gap between prokaryotes and eukaryotes.</title>
        <authorList>
            <person name="Spang A."/>
            <person name="Saw J.H."/>
            <person name="Jorgensen S.L."/>
            <person name="Zaremba-Niedzwiedzka K."/>
            <person name="Martijn J."/>
            <person name="Lind A.E."/>
            <person name="van Eijk R."/>
            <person name="Schleper C."/>
            <person name="Guy L."/>
            <person name="Ettema T.J."/>
        </authorList>
    </citation>
    <scope>NUCLEOTIDE SEQUENCE</scope>
</reference>
<protein>
    <submittedName>
        <fullName evidence="2">Uncharacterized protein</fullName>
    </submittedName>
</protein>
<feature type="compositionally biased region" description="Polar residues" evidence="1">
    <location>
        <begin position="41"/>
        <end position="54"/>
    </location>
</feature>
<dbReference type="EMBL" id="LAZR01008892">
    <property type="protein sequence ID" value="KKM75933.1"/>
    <property type="molecule type" value="Genomic_DNA"/>
</dbReference>
<evidence type="ECO:0000256" key="1">
    <source>
        <dbReference type="SAM" id="MobiDB-lite"/>
    </source>
</evidence>
<sequence>MVNLPDPVSEMLGQPSGAPAGPAALSGGGRSVTPSAEPAQQAPSVGQTPQQSPAPTEAQGLVLPDLPVINNPEEVFETFYRQHGRQPSEPEVRAIRALPMLQRQLGRRPTKAELLSFLDSRNETRPAMPTQIV</sequence>
<accession>A0A0F9K1S4</accession>
<comment type="caution">
    <text evidence="2">The sequence shown here is derived from an EMBL/GenBank/DDBJ whole genome shotgun (WGS) entry which is preliminary data.</text>
</comment>
<gene>
    <name evidence="2" type="ORF">LCGC14_1385220</name>
</gene>
<name>A0A0F9K1S4_9ZZZZ</name>
<dbReference type="AlphaFoldDB" id="A0A0F9K1S4"/>
<feature type="region of interest" description="Disordered" evidence="1">
    <location>
        <begin position="1"/>
        <end position="61"/>
    </location>
</feature>
<feature type="compositionally biased region" description="Low complexity" evidence="1">
    <location>
        <begin position="12"/>
        <end position="25"/>
    </location>
</feature>
<evidence type="ECO:0000313" key="2">
    <source>
        <dbReference type="EMBL" id="KKM75933.1"/>
    </source>
</evidence>
<organism evidence="2">
    <name type="scientific">marine sediment metagenome</name>
    <dbReference type="NCBI Taxonomy" id="412755"/>
    <lineage>
        <taxon>unclassified sequences</taxon>
        <taxon>metagenomes</taxon>
        <taxon>ecological metagenomes</taxon>
    </lineage>
</organism>
<proteinExistence type="predicted"/>